<comment type="similarity">
    <text evidence="1">Belongs to the ABC transporter superfamily.</text>
</comment>
<dbReference type="PANTHER" id="PTHR43117:SF4">
    <property type="entry name" value="OSMOPROTECTANT IMPORT ATP-BINDING PROTEIN OSMV"/>
    <property type="match status" value="1"/>
</dbReference>
<keyword evidence="4 10" id="KW-0067">ATP-binding</keyword>
<dbReference type="PROSITE" id="PS00211">
    <property type="entry name" value="ABC_TRANSPORTER_1"/>
    <property type="match status" value="1"/>
</dbReference>
<dbReference type="Proteomes" id="UP000622653">
    <property type="component" value="Unassembled WGS sequence"/>
</dbReference>
<comment type="catalytic activity">
    <reaction evidence="5">
        <text>a quaternary ammonium(out) + ATP + H2O = a quaternary ammonium(in) + ADP + phosphate + H(+)</text>
        <dbReference type="Rhea" id="RHEA:11036"/>
        <dbReference type="ChEBI" id="CHEBI:15377"/>
        <dbReference type="ChEBI" id="CHEBI:15378"/>
        <dbReference type="ChEBI" id="CHEBI:30616"/>
        <dbReference type="ChEBI" id="CHEBI:35267"/>
        <dbReference type="ChEBI" id="CHEBI:43474"/>
        <dbReference type="ChEBI" id="CHEBI:456216"/>
        <dbReference type="EC" id="7.6.2.9"/>
    </reaction>
</comment>
<evidence type="ECO:0000256" key="7">
    <source>
        <dbReference type="ARBA" id="ARBA00066388"/>
    </source>
</evidence>
<proteinExistence type="inferred from homology"/>
<protein>
    <recommendedName>
        <fullName evidence="8">Carnitine transport ATP-binding protein OpuCA</fullName>
        <ecNumber evidence="7">7.6.2.9</ecNumber>
    </recommendedName>
</protein>
<organism evidence="10 11">
    <name type="scientific">Savagea serpentis</name>
    <dbReference type="NCBI Taxonomy" id="2785297"/>
    <lineage>
        <taxon>Bacteria</taxon>
        <taxon>Bacillati</taxon>
        <taxon>Bacillota</taxon>
        <taxon>Bacilli</taxon>
        <taxon>Bacillales</taxon>
        <taxon>Caryophanaceae</taxon>
        <taxon>Savagea</taxon>
    </lineage>
</organism>
<comment type="caution">
    <text evidence="10">The sequence shown here is derived from an EMBL/GenBank/DDBJ whole genome shotgun (WGS) entry which is preliminary data.</text>
</comment>
<feature type="domain" description="ABC transporter" evidence="9">
    <location>
        <begin position="2"/>
        <end position="236"/>
    </location>
</feature>
<evidence type="ECO:0000259" key="9">
    <source>
        <dbReference type="PROSITE" id="PS50893"/>
    </source>
</evidence>
<keyword evidence="3" id="KW-0547">Nucleotide-binding</keyword>
<evidence type="ECO:0000256" key="8">
    <source>
        <dbReference type="ARBA" id="ARBA00070305"/>
    </source>
</evidence>
<dbReference type="Gene3D" id="3.40.50.300">
    <property type="entry name" value="P-loop containing nucleotide triphosphate hydrolases"/>
    <property type="match status" value="1"/>
</dbReference>
<evidence type="ECO:0000256" key="3">
    <source>
        <dbReference type="ARBA" id="ARBA00022741"/>
    </source>
</evidence>
<dbReference type="SUPFAM" id="SSF54631">
    <property type="entry name" value="CBS-domain pair"/>
    <property type="match status" value="1"/>
</dbReference>
<comment type="subunit">
    <text evidence="6">The complex is composed of two ATP-binding proteins (OpuCA), two transmembrane proteins (OpuCB and OpuCD) and a solute-binding protein (OpuCC).</text>
</comment>
<evidence type="ECO:0000313" key="10">
    <source>
        <dbReference type="EMBL" id="MBF4500897.1"/>
    </source>
</evidence>
<dbReference type="InterPro" id="IPR017871">
    <property type="entry name" value="ABC_transporter-like_CS"/>
</dbReference>
<dbReference type="InterPro" id="IPR003439">
    <property type="entry name" value="ABC_transporter-like_ATP-bd"/>
</dbReference>
<reference evidence="10" key="1">
    <citation type="submission" date="2020-11" db="EMBL/GenBank/DDBJ databases">
        <title>Multidrug resistant novel bacterium Savagea serpentis sp. nov., isolated from the scats of a vine snake (Ahaetulla nasuta).</title>
        <authorList>
            <person name="Venkata Ramana V."/>
            <person name="Vikas Patil S."/>
            <person name="Yogita Lugani V."/>
        </authorList>
    </citation>
    <scope>NUCLEOTIDE SEQUENCE</scope>
    <source>
        <strain evidence="10">SN6</strain>
    </source>
</reference>
<dbReference type="SUPFAM" id="SSF52540">
    <property type="entry name" value="P-loop containing nucleoside triphosphate hydrolases"/>
    <property type="match status" value="1"/>
</dbReference>
<evidence type="ECO:0000256" key="5">
    <source>
        <dbReference type="ARBA" id="ARBA00052482"/>
    </source>
</evidence>
<dbReference type="InterPro" id="IPR003593">
    <property type="entry name" value="AAA+_ATPase"/>
</dbReference>
<dbReference type="PROSITE" id="PS50893">
    <property type="entry name" value="ABC_TRANSPORTER_2"/>
    <property type="match status" value="1"/>
</dbReference>
<dbReference type="InterPro" id="IPR046342">
    <property type="entry name" value="CBS_dom_sf"/>
</dbReference>
<evidence type="ECO:0000313" key="11">
    <source>
        <dbReference type="Proteomes" id="UP000622653"/>
    </source>
</evidence>
<dbReference type="SMART" id="SM00382">
    <property type="entry name" value="AAA"/>
    <property type="match status" value="1"/>
</dbReference>
<dbReference type="AlphaFoldDB" id="A0A8J7G3T5"/>
<keyword evidence="2" id="KW-0813">Transport</keyword>
<sequence>MIRFKHVSKRYGDQEVLSDLNMTIQKGEFLVLVGPSGCGKTTTLKLMNRLIPLTGGSIEIDERNIETLEVESLRWNMGYVLQQIALFPHMTIEENIALVPQMKKWSNEQIKTRVQELMALVGLPYEEYHQRYPDALSGGQQQRIGVARALAADPDILLMDEPFSALDPLSREKLQDELLDIQANIQKTIVFVTHDMNEALKLADRICLLNDGAIEQMGTPQQFYETPKNDFVKQFMQRKKVTVKQLMKPGISMEAPTIPSSTDVEELLHLLTNTSLVHVIENGQKIGTIEREHAFRQLGHYLDGRGDVS</sequence>
<dbReference type="GO" id="GO:0005524">
    <property type="term" value="F:ATP binding"/>
    <property type="evidence" value="ECO:0007669"/>
    <property type="project" value="UniProtKB-KW"/>
</dbReference>
<dbReference type="GO" id="GO:0016887">
    <property type="term" value="F:ATP hydrolysis activity"/>
    <property type="evidence" value="ECO:0007669"/>
    <property type="project" value="InterPro"/>
</dbReference>
<evidence type="ECO:0000256" key="6">
    <source>
        <dbReference type="ARBA" id="ARBA00063934"/>
    </source>
</evidence>
<name>A0A8J7G3T5_9BACL</name>
<evidence type="ECO:0000256" key="4">
    <source>
        <dbReference type="ARBA" id="ARBA00022840"/>
    </source>
</evidence>
<evidence type="ECO:0000256" key="2">
    <source>
        <dbReference type="ARBA" id="ARBA00022448"/>
    </source>
</evidence>
<dbReference type="PANTHER" id="PTHR43117">
    <property type="entry name" value="OSMOPROTECTANT IMPORT ATP-BINDING PROTEIN OSMV"/>
    <property type="match status" value="1"/>
</dbReference>
<accession>A0A8J7G3T5</accession>
<dbReference type="RefSeq" id="WP_194562310.1">
    <property type="nucleotide sequence ID" value="NZ_JADKPV010000001.1"/>
</dbReference>
<dbReference type="EC" id="7.6.2.9" evidence="7"/>
<dbReference type="EMBL" id="JADKPV010000001">
    <property type="protein sequence ID" value="MBF4500897.1"/>
    <property type="molecule type" value="Genomic_DNA"/>
</dbReference>
<keyword evidence="11" id="KW-1185">Reference proteome</keyword>
<dbReference type="GO" id="GO:0015418">
    <property type="term" value="F:ABC-type quaternary ammonium compound transporting activity"/>
    <property type="evidence" value="ECO:0007669"/>
    <property type="project" value="UniProtKB-EC"/>
</dbReference>
<gene>
    <name evidence="10" type="ORF">IRY55_05910</name>
</gene>
<dbReference type="Pfam" id="PF00005">
    <property type="entry name" value="ABC_tran"/>
    <property type="match status" value="1"/>
</dbReference>
<evidence type="ECO:0000256" key="1">
    <source>
        <dbReference type="ARBA" id="ARBA00005417"/>
    </source>
</evidence>
<dbReference type="FunFam" id="3.40.50.300:FF:000425">
    <property type="entry name" value="Probable ABC transporter, ATP-binding subunit"/>
    <property type="match status" value="1"/>
</dbReference>
<dbReference type="InterPro" id="IPR027417">
    <property type="entry name" value="P-loop_NTPase"/>
</dbReference>